<name>A0ABV6U0V1_9ACTN</name>
<keyword evidence="1" id="KW-0227">DNA damage</keyword>
<dbReference type="InterPro" id="IPR027417">
    <property type="entry name" value="P-loop_NTPase"/>
</dbReference>
<keyword evidence="4" id="KW-1185">Reference proteome</keyword>
<comment type="caution">
    <text evidence="3">The sequence shown here is derived from an EMBL/GenBank/DDBJ whole genome shotgun (WGS) entry which is preliminary data.</text>
</comment>
<sequence length="145" mass="15594">MSDKPEYVAPFISRVRVRDFRSIAECDVILGPLTVIVGPNAAGKSNFLDAIRFVVDSLAESPSQAISRRGGLPALLRRTPRADGDAVGTSFMVELTLAVSAKGSRSQPSAATYLLEIDARPGRNGDIVVGREELLLKVGKRSRSR</sequence>
<evidence type="ECO:0000259" key="2">
    <source>
        <dbReference type="Pfam" id="PF13304"/>
    </source>
</evidence>
<gene>
    <name evidence="3" type="ORF">ACFHYQ_07290</name>
</gene>
<evidence type="ECO:0000256" key="1">
    <source>
        <dbReference type="ARBA" id="ARBA00023236"/>
    </source>
</evidence>
<feature type="domain" description="ATPase AAA-type core" evidence="2">
    <location>
        <begin position="33"/>
        <end position="85"/>
    </location>
</feature>
<dbReference type="Gene3D" id="3.40.50.300">
    <property type="entry name" value="P-loop containing nucleotide triphosphate hydrolases"/>
    <property type="match status" value="1"/>
</dbReference>
<proteinExistence type="predicted"/>
<dbReference type="RefSeq" id="WP_394300314.1">
    <property type="nucleotide sequence ID" value="NZ_JBHMQT010000010.1"/>
</dbReference>
<dbReference type="Pfam" id="PF13304">
    <property type="entry name" value="AAA_21"/>
    <property type="match status" value="1"/>
</dbReference>
<dbReference type="Proteomes" id="UP001589870">
    <property type="component" value="Unassembled WGS sequence"/>
</dbReference>
<keyword evidence="1" id="KW-0742">SOS response</keyword>
<dbReference type="SUPFAM" id="SSF52540">
    <property type="entry name" value="P-loop containing nucleoside triphosphate hydrolases"/>
    <property type="match status" value="1"/>
</dbReference>
<evidence type="ECO:0000313" key="4">
    <source>
        <dbReference type="Proteomes" id="UP001589870"/>
    </source>
</evidence>
<dbReference type="PANTHER" id="PTHR32182">
    <property type="entry name" value="DNA REPLICATION AND REPAIR PROTEIN RECF"/>
    <property type="match status" value="1"/>
</dbReference>
<organism evidence="3 4">
    <name type="scientific">Sphaerimonospora cavernae</name>
    <dbReference type="NCBI Taxonomy" id="1740611"/>
    <lineage>
        <taxon>Bacteria</taxon>
        <taxon>Bacillati</taxon>
        <taxon>Actinomycetota</taxon>
        <taxon>Actinomycetes</taxon>
        <taxon>Streptosporangiales</taxon>
        <taxon>Streptosporangiaceae</taxon>
        <taxon>Sphaerimonospora</taxon>
    </lineage>
</organism>
<evidence type="ECO:0000313" key="3">
    <source>
        <dbReference type="EMBL" id="MFC0862097.1"/>
    </source>
</evidence>
<protein>
    <submittedName>
        <fullName evidence="3">AAA family ATPase</fullName>
    </submittedName>
</protein>
<dbReference type="InterPro" id="IPR003959">
    <property type="entry name" value="ATPase_AAA_core"/>
</dbReference>
<accession>A0ABV6U0V1</accession>
<reference evidence="3 4" key="1">
    <citation type="submission" date="2024-09" db="EMBL/GenBank/DDBJ databases">
        <authorList>
            <person name="Sun Q."/>
            <person name="Mori K."/>
        </authorList>
    </citation>
    <scope>NUCLEOTIDE SEQUENCE [LARGE SCALE GENOMIC DNA]</scope>
    <source>
        <strain evidence="3 4">TBRC 1851</strain>
    </source>
</reference>
<dbReference type="EMBL" id="JBHMQT010000010">
    <property type="protein sequence ID" value="MFC0862097.1"/>
    <property type="molecule type" value="Genomic_DNA"/>
</dbReference>
<dbReference type="PANTHER" id="PTHR32182:SF22">
    <property type="entry name" value="ATP-DEPENDENT ENDONUCLEASE, OLD FAMILY-RELATED"/>
    <property type="match status" value="1"/>
</dbReference>